<sequence>MSEYKLNPPTVSSYTENMMLKVLFEHKGFSEVFRETSWRSDEIASAFGLPEELRE</sequence>
<protein>
    <submittedName>
        <fullName evidence="1">Uncharacterized protein</fullName>
    </submittedName>
</protein>
<name>Q4QKL2_HAEI8</name>
<organism evidence="1 2">
    <name type="scientific">Haemophilus influenzae (strain 86-028NP)</name>
    <dbReference type="NCBI Taxonomy" id="281310"/>
    <lineage>
        <taxon>Bacteria</taxon>
        <taxon>Pseudomonadati</taxon>
        <taxon>Pseudomonadota</taxon>
        <taxon>Gammaproteobacteria</taxon>
        <taxon>Pasteurellales</taxon>
        <taxon>Pasteurellaceae</taxon>
        <taxon>Haemophilus</taxon>
    </lineage>
</organism>
<proteinExistence type="predicted"/>
<accession>Q4QKL2</accession>
<evidence type="ECO:0000313" key="1">
    <source>
        <dbReference type="EMBL" id="AAX88435.1"/>
    </source>
</evidence>
<dbReference type="AlphaFoldDB" id="Q4QKL2"/>
<dbReference type="EMBL" id="CP000057">
    <property type="protein sequence ID" value="AAX88435.1"/>
    <property type="molecule type" value="Genomic_DNA"/>
</dbReference>
<reference evidence="1 2" key="1">
    <citation type="journal article" date="2005" name="J. Bacteriol.">
        <title>Genomic sequence of an otitis media isolate of nontypeable Haemophilus influenzae: comparative study with H. influenzae serotype d, strain KW20.</title>
        <authorList>
            <person name="Harrison A."/>
            <person name="Dyer D.W."/>
            <person name="Gillaspy A."/>
            <person name="Ray W.C."/>
            <person name="Mungur R."/>
            <person name="Carson M.B."/>
            <person name="Zhong H."/>
            <person name="Gipson J."/>
            <person name="Gipson M."/>
            <person name="Johnson L.S."/>
            <person name="Lewis L."/>
            <person name="Bakaletz L.O."/>
            <person name="Munson R.S.Jr."/>
        </authorList>
    </citation>
    <scope>NUCLEOTIDE SEQUENCE [LARGE SCALE GENOMIC DNA]</scope>
    <source>
        <strain evidence="1 2">86-028NP</strain>
    </source>
</reference>
<gene>
    <name evidence="1" type="ordered locus">NTHI1637</name>
</gene>
<evidence type="ECO:0000313" key="2">
    <source>
        <dbReference type="Proteomes" id="UP000002525"/>
    </source>
</evidence>
<dbReference type="HOGENOM" id="CLU_3025945_0_0_6"/>
<dbReference type="Proteomes" id="UP000002525">
    <property type="component" value="Chromosome"/>
</dbReference>
<dbReference type="KEGG" id="hit:NTHI1637"/>